<evidence type="ECO:0000256" key="1">
    <source>
        <dbReference type="SAM" id="SignalP"/>
    </source>
</evidence>
<evidence type="ECO:0000313" key="3">
    <source>
        <dbReference type="Proteomes" id="UP000006330"/>
    </source>
</evidence>
<dbReference type="HOGENOM" id="CLU_139598_0_0_10"/>
<dbReference type="Proteomes" id="UP000006330">
    <property type="component" value="Unassembled WGS sequence"/>
</dbReference>
<keyword evidence="1" id="KW-0732">Signal</keyword>
<organism evidence="2 3">
    <name type="scientific">Parabacteroides goldsteinii CL02T12C30</name>
    <dbReference type="NCBI Taxonomy" id="999418"/>
    <lineage>
        <taxon>Bacteria</taxon>
        <taxon>Pseudomonadati</taxon>
        <taxon>Bacteroidota</taxon>
        <taxon>Bacteroidia</taxon>
        <taxon>Bacteroidales</taxon>
        <taxon>Tannerellaceae</taxon>
        <taxon>Parabacteroides</taxon>
    </lineage>
</organism>
<dbReference type="Pfam" id="PF11589">
    <property type="entry name" value="DUF3244"/>
    <property type="match status" value="1"/>
</dbReference>
<sequence length="137" mass="15299">MVKAQKKLAWVMCTLFVFSSLLLQSVSAEGNRSIPICGNWKEGARSISSSIPISVFVNEGILSIHSSTQRSDITICISKEDEVVYEETVPALKTDYVTIDLTEFEEGCYSVDLRNQWGDCLNGFFYIGDIAHLLSMF</sequence>
<dbReference type="GeneID" id="69983128"/>
<feature type="signal peptide" evidence="1">
    <location>
        <begin position="1"/>
        <end position="28"/>
    </location>
</feature>
<dbReference type="Gene3D" id="2.60.40.3080">
    <property type="match status" value="1"/>
</dbReference>
<dbReference type="InterPro" id="IPR021638">
    <property type="entry name" value="DUF3244"/>
</dbReference>
<dbReference type="OrthoDB" id="1100760at2"/>
<evidence type="ECO:0000313" key="2">
    <source>
        <dbReference type="EMBL" id="EKN18257.1"/>
    </source>
</evidence>
<dbReference type="EMBL" id="AGZO01000010">
    <property type="protein sequence ID" value="EKN18257.1"/>
    <property type="molecule type" value="Genomic_DNA"/>
</dbReference>
<dbReference type="RefSeq" id="WP_009860338.1">
    <property type="nucleotide sequence ID" value="NZ_JH976471.1"/>
</dbReference>
<proteinExistence type="predicted"/>
<accession>K5YVJ0</accession>
<evidence type="ECO:0008006" key="4">
    <source>
        <dbReference type="Google" id="ProtNLM"/>
    </source>
</evidence>
<dbReference type="PATRIC" id="fig|999418.3.peg.896"/>
<name>K5YVJ0_9BACT</name>
<protein>
    <recommendedName>
        <fullName evidence="4">DUF3244 domain-containing protein</fullName>
    </recommendedName>
</protein>
<comment type="caution">
    <text evidence="2">The sequence shown here is derived from an EMBL/GenBank/DDBJ whole genome shotgun (WGS) entry which is preliminary data.</text>
</comment>
<dbReference type="AlphaFoldDB" id="K5YVJ0"/>
<feature type="chain" id="PRO_5003887438" description="DUF3244 domain-containing protein" evidence="1">
    <location>
        <begin position="29"/>
        <end position="137"/>
    </location>
</feature>
<reference evidence="2 3" key="1">
    <citation type="submission" date="2012-02" db="EMBL/GenBank/DDBJ databases">
        <title>The Genome Sequence of Parabacteroides goldsteinii CL02T12C30.</title>
        <authorList>
            <consortium name="The Broad Institute Genome Sequencing Platform"/>
            <person name="Earl A."/>
            <person name="Ward D."/>
            <person name="Feldgarden M."/>
            <person name="Gevers D."/>
            <person name="Zitomersky N.L."/>
            <person name="Coyne M.J."/>
            <person name="Comstock L.E."/>
            <person name="Young S.K."/>
            <person name="Zeng Q."/>
            <person name="Gargeya S."/>
            <person name="Fitzgerald M."/>
            <person name="Haas B."/>
            <person name="Abouelleil A."/>
            <person name="Alvarado L."/>
            <person name="Arachchi H.M."/>
            <person name="Berlin A."/>
            <person name="Chapman S.B."/>
            <person name="Gearin G."/>
            <person name="Goldberg J."/>
            <person name="Griggs A."/>
            <person name="Gujja S."/>
            <person name="Hansen M."/>
            <person name="Heiman D."/>
            <person name="Howarth C."/>
            <person name="Larimer J."/>
            <person name="Lui A."/>
            <person name="MacDonald P.J.P."/>
            <person name="McCowen C."/>
            <person name="Montmayeur A."/>
            <person name="Murphy C."/>
            <person name="Neiman D."/>
            <person name="Pearson M."/>
            <person name="Priest M."/>
            <person name="Roberts A."/>
            <person name="Saif S."/>
            <person name="Shea T."/>
            <person name="Sisk P."/>
            <person name="Stolte C."/>
            <person name="Sykes S."/>
            <person name="Wortman J."/>
            <person name="Nusbaum C."/>
            <person name="Birren B."/>
        </authorList>
    </citation>
    <scope>NUCLEOTIDE SEQUENCE [LARGE SCALE GENOMIC DNA]</scope>
    <source>
        <strain evidence="2 3">CL02T12C30</strain>
    </source>
</reference>
<gene>
    <name evidence="2" type="ORF">HMPREF1076_00884</name>
</gene>